<protein>
    <submittedName>
        <fullName evidence="1">Uncharacterized protein</fullName>
    </submittedName>
</protein>
<reference evidence="2" key="1">
    <citation type="journal article" date="2018" name="BMC Genomics">
        <title>Genomic insights into host adaptation between the wheat stripe rust pathogen (Puccinia striiformis f. sp. tritici) and the barley stripe rust pathogen (Puccinia striiformis f. sp. hordei).</title>
        <authorList>
            <person name="Xia C."/>
            <person name="Wang M."/>
            <person name="Yin C."/>
            <person name="Cornejo O.E."/>
            <person name="Hulbert S.H."/>
            <person name="Chen X."/>
        </authorList>
    </citation>
    <scope>NUCLEOTIDE SEQUENCE [LARGE SCALE GENOMIC DNA]</scope>
    <source>
        <strain evidence="2">93-210</strain>
    </source>
</reference>
<sequence length="67" mass="7473">MLPKSCHQIDKVAQVSVHKGAIKKVAKGLVNRETKLEEERQKLDRLINSRIGSALKIVEAKSHKSKA</sequence>
<comment type="caution">
    <text evidence="1">The sequence shown here is derived from an EMBL/GenBank/DDBJ whole genome shotgun (WGS) entry which is preliminary data.</text>
</comment>
<proteinExistence type="predicted"/>
<evidence type="ECO:0000313" key="1">
    <source>
        <dbReference type="EMBL" id="KAI7953383.1"/>
    </source>
</evidence>
<name>A0ACC0EHT6_9BASI</name>
<dbReference type="EMBL" id="CM045870">
    <property type="protein sequence ID" value="KAI7953383.1"/>
    <property type="molecule type" value="Genomic_DNA"/>
</dbReference>
<dbReference type="Proteomes" id="UP001060170">
    <property type="component" value="Chromosome 6"/>
</dbReference>
<gene>
    <name evidence="1" type="ORF">MJO28_005930</name>
</gene>
<keyword evidence="2" id="KW-1185">Reference proteome</keyword>
<reference evidence="1 2" key="3">
    <citation type="journal article" date="2022" name="Microbiol. Spectr.">
        <title>Folding features and dynamics of 3D genome architecture in plant fungal pathogens.</title>
        <authorList>
            <person name="Xia C."/>
        </authorList>
    </citation>
    <scope>NUCLEOTIDE SEQUENCE [LARGE SCALE GENOMIC DNA]</scope>
    <source>
        <strain evidence="1 2">93-210</strain>
    </source>
</reference>
<reference evidence="2" key="2">
    <citation type="journal article" date="2018" name="Mol. Plant Microbe Interact.">
        <title>Genome sequence resources for the wheat stripe rust pathogen (Puccinia striiformis f. sp. tritici) and the barley stripe rust pathogen (Puccinia striiformis f. sp. hordei).</title>
        <authorList>
            <person name="Xia C."/>
            <person name="Wang M."/>
            <person name="Yin C."/>
            <person name="Cornejo O.E."/>
            <person name="Hulbert S.H."/>
            <person name="Chen X."/>
        </authorList>
    </citation>
    <scope>NUCLEOTIDE SEQUENCE [LARGE SCALE GENOMIC DNA]</scope>
    <source>
        <strain evidence="2">93-210</strain>
    </source>
</reference>
<accession>A0ACC0EHT6</accession>
<evidence type="ECO:0000313" key="2">
    <source>
        <dbReference type="Proteomes" id="UP001060170"/>
    </source>
</evidence>
<organism evidence="1 2">
    <name type="scientific">Puccinia striiformis f. sp. tritici</name>
    <dbReference type="NCBI Taxonomy" id="168172"/>
    <lineage>
        <taxon>Eukaryota</taxon>
        <taxon>Fungi</taxon>
        <taxon>Dikarya</taxon>
        <taxon>Basidiomycota</taxon>
        <taxon>Pucciniomycotina</taxon>
        <taxon>Pucciniomycetes</taxon>
        <taxon>Pucciniales</taxon>
        <taxon>Pucciniaceae</taxon>
        <taxon>Puccinia</taxon>
    </lineage>
</organism>